<feature type="modified residue" description="4-aspartylphosphate" evidence="8">
    <location>
        <position position="688"/>
    </location>
</feature>
<dbReference type="FunFam" id="3.30.565.10:FF:000006">
    <property type="entry name" value="Sensor histidine kinase WalK"/>
    <property type="match status" value="1"/>
</dbReference>
<dbReference type="InterPro" id="IPR000700">
    <property type="entry name" value="PAS-assoc_C"/>
</dbReference>
<dbReference type="SMART" id="SM00388">
    <property type="entry name" value="HisKA"/>
    <property type="match status" value="1"/>
</dbReference>
<dbReference type="PROSITE" id="PS50110">
    <property type="entry name" value="RESPONSE_REGULATORY"/>
    <property type="match status" value="1"/>
</dbReference>
<keyword evidence="3 8" id="KW-0597">Phosphoprotein</keyword>
<dbReference type="EC" id="2.7.13.3" evidence="2"/>
<accession>A0A517MB82</accession>
<dbReference type="Pfam" id="PF02518">
    <property type="entry name" value="HATPase_c"/>
    <property type="match status" value="1"/>
</dbReference>
<evidence type="ECO:0000256" key="3">
    <source>
        <dbReference type="ARBA" id="ARBA00022553"/>
    </source>
</evidence>
<dbReference type="InterPro" id="IPR036097">
    <property type="entry name" value="HisK_dim/P_sf"/>
</dbReference>
<evidence type="ECO:0000256" key="8">
    <source>
        <dbReference type="PROSITE-ProRule" id="PRU00169"/>
    </source>
</evidence>
<evidence type="ECO:0000259" key="13">
    <source>
        <dbReference type="PROSITE" id="PS50112"/>
    </source>
</evidence>
<feature type="coiled-coil region" evidence="9">
    <location>
        <begin position="216"/>
        <end position="246"/>
    </location>
</feature>
<dbReference type="InterPro" id="IPR035965">
    <property type="entry name" value="PAS-like_dom_sf"/>
</dbReference>
<evidence type="ECO:0000313" key="16">
    <source>
        <dbReference type="Proteomes" id="UP000320672"/>
    </source>
</evidence>
<dbReference type="EMBL" id="CP036262">
    <property type="protein sequence ID" value="QDS92145.1"/>
    <property type="molecule type" value="Genomic_DNA"/>
</dbReference>
<organism evidence="15 16">
    <name type="scientific">Roseimaritima multifibrata</name>
    <dbReference type="NCBI Taxonomy" id="1930274"/>
    <lineage>
        <taxon>Bacteria</taxon>
        <taxon>Pseudomonadati</taxon>
        <taxon>Planctomycetota</taxon>
        <taxon>Planctomycetia</taxon>
        <taxon>Pirellulales</taxon>
        <taxon>Pirellulaceae</taxon>
        <taxon>Roseimaritima</taxon>
    </lineage>
</organism>
<sequence>MILPDTAPHRRSQRLLEPFAVSAVVVLLVASGLISFQNTRRLRLHTDLVSRSHELLSVLRDVESDLRSAESGQRGYVVTGQEIYLGPYESAMKHLDVAMRDLEVISENDPVKQAELIELRKLVAQKSDELAATIDLRRESGFEDAQLVVATNIGRRTMESIHDQIVDFRRTEELLISEREQRAATTYWLALATGLVSTIAGLILVLSVLYMVQWNRRRAEQFAEAIETERDQLQATLDRVRSLESDKERLDKYMRTFLEQIEDYAIFAMDADFRATTWNRGILKVLGFHEEEFIGKDVRSLIFTPEAQALGIPDAEFAAAVAAGSASDDRWMMRKGGKRFWASGISSVVRDRDDNVVGYSKVMRDLTERKRDHDALAELAARLSESDRRKNEFLATLAHELRNPLAPIKNAVQLMGMSKLDDESEELRQTMARQIEQMVRLIDDLLDVSRISRGKINLRKEVTDLRSVIKAAVEASNTFITEKKQHLKVDIEDKSVPVNCDPARMTQVVSNLLNNSSRYSDANCLIELGLTTETRNDGKEWATILIQDNGIGIAPDRINEIFQMFAQVDNTLERDNAGLGIGLTLVKTLAEVHGGTVSASSDGIGKGSRFSVCIPISTESVASSGEIDADLSTPFRSFKVLVVEDMAALRKIMASLLTKLGHHVEVAESGSTAIEHLKSYQPDVIFSDISMPGMTGYDLVKQLRKNPATAQIYMVAMTGFGQSSDRKTARESGFDEHMIKPVDITKLQDLFTKLAKQTAN</sequence>
<keyword evidence="9" id="KW-0175">Coiled coil</keyword>
<dbReference type="InterPro" id="IPR007891">
    <property type="entry name" value="CHASE3"/>
</dbReference>
<dbReference type="SUPFAM" id="SSF55874">
    <property type="entry name" value="ATPase domain of HSP90 chaperone/DNA topoisomerase II/histidine kinase"/>
    <property type="match status" value="1"/>
</dbReference>
<dbReference type="PRINTS" id="PR00344">
    <property type="entry name" value="BCTRLSENSOR"/>
</dbReference>
<dbReference type="OrthoDB" id="3272385at2"/>
<dbReference type="FunFam" id="1.10.287.130:FF:000001">
    <property type="entry name" value="Two-component sensor histidine kinase"/>
    <property type="match status" value="1"/>
</dbReference>
<keyword evidence="5" id="KW-0418">Kinase</keyword>
<dbReference type="Pfam" id="PF00512">
    <property type="entry name" value="HisKA"/>
    <property type="match status" value="1"/>
</dbReference>
<dbReference type="InterPro" id="IPR036890">
    <property type="entry name" value="HATPase_C_sf"/>
</dbReference>
<dbReference type="Gene3D" id="3.40.50.2300">
    <property type="match status" value="1"/>
</dbReference>
<dbReference type="SUPFAM" id="SSF52172">
    <property type="entry name" value="CheY-like"/>
    <property type="match status" value="1"/>
</dbReference>
<dbReference type="PANTHER" id="PTHR43547">
    <property type="entry name" value="TWO-COMPONENT HISTIDINE KINASE"/>
    <property type="match status" value="1"/>
</dbReference>
<dbReference type="CDD" id="cd17580">
    <property type="entry name" value="REC_2_DhkD-like"/>
    <property type="match status" value="1"/>
</dbReference>
<evidence type="ECO:0000256" key="2">
    <source>
        <dbReference type="ARBA" id="ARBA00012438"/>
    </source>
</evidence>
<dbReference type="CDD" id="cd19410">
    <property type="entry name" value="HK9-like_sensor"/>
    <property type="match status" value="1"/>
</dbReference>
<dbReference type="Pfam" id="PF00072">
    <property type="entry name" value="Response_reg"/>
    <property type="match status" value="1"/>
</dbReference>
<dbReference type="Proteomes" id="UP000320672">
    <property type="component" value="Chromosome"/>
</dbReference>
<dbReference type="CDD" id="cd00082">
    <property type="entry name" value="HisKA"/>
    <property type="match status" value="1"/>
</dbReference>
<keyword evidence="6" id="KW-0902">Two-component regulatory system</keyword>
<evidence type="ECO:0000256" key="4">
    <source>
        <dbReference type="ARBA" id="ARBA00022679"/>
    </source>
</evidence>
<dbReference type="Pfam" id="PF05227">
    <property type="entry name" value="CHASE3"/>
    <property type="match status" value="1"/>
</dbReference>
<feature type="transmembrane region" description="Helical" evidence="10">
    <location>
        <begin position="187"/>
        <end position="212"/>
    </location>
</feature>
<dbReference type="Gene3D" id="3.30.565.10">
    <property type="entry name" value="Histidine kinase-like ATPase, C-terminal domain"/>
    <property type="match status" value="1"/>
</dbReference>
<dbReference type="InterPro" id="IPR005467">
    <property type="entry name" value="His_kinase_dom"/>
</dbReference>
<protein>
    <recommendedName>
        <fullName evidence="2">histidine kinase</fullName>
        <ecNumber evidence="2">2.7.13.3</ecNumber>
    </recommendedName>
</protein>
<dbReference type="InterPro" id="IPR000014">
    <property type="entry name" value="PAS"/>
</dbReference>
<name>A0A517MB82_9BACT</name>
<evidence type="ECO:0000313" key="15">
    <source>
        <dbReference type="EMBL" id="QDS92145.1"/>
    </source>
</evidence>
<dbReference type="PROSITE" id="PS50109">
    <property type="entry name" value="HIS_KIN"/>
    <property type="match status" value="1"/>
</dbReference>
<feature type="domain" description="Response regulatory" evidence="12">
    <location>
        <begin position="639"/>
        <end position="755"/>
    </location>
</feature>
<dbReference type="SUPFAM" id="SSF47384">
    <property type="entry name" value="Homodimeric domain of signal transducing histidine kinase"/>
    <property type="match status" value="1"/>
</dbReference>
<dbReference type="InterPro" id="IPR001789">
    <property type="entry name" value="Sig_transdc_resp-reg_receiver"/>
</dbReference>
<dbReference type="SUPFAM" id="SSF55785">
    <property type="entry name" value="PYP-like sensor domain (PAS domain)"/>
    <property type="match status" value="1"/>
</dbReference>
<keyword evidence="10" id="KW-0812">Transmembrane</keyword>
<dbReference type="PROSITE" id="PS50113">
    <property type="entry name" value="PAC"/>
    <property type="match status" value="1"/>
</dbReference>
<feature type="coiled-coil region" evidence="9">
    <location>
        <begin position="417"/>
        <end position="444"/>
    </location>
</feature>
<dbReference type="InterPro" id="IPR003594">
    <property type="entry name" value="HATPase_dom"/>
</dbReference>
<dbReference type="PROSITE" id="PS50112">
    <property type="entry name" value="PAS"/>
    <property type="match status" value="1"/>
</dbReference>
<evidence type="ECO:0000256" key="5">
    <source>
        <dbReference type="ARBA" id="ARBA00022777"/>
    </source>
</evidence>
<dbReference type="InterPro" id="IPR011006">
    <property type="entry name" value="CheY-like_superfamily"/>
</dbReference>
<feature type="domain" description="Histidine kinase" evidence="11">
    <location>
        <begin position="396"/>
        <end position="618"/>
    </location>
</feature>
<keyword evidence="4 15" id="KW-0808">Transferase</keyword>
<dbReference type="SMART" id="SM00387">
    <property type="entry name" value="HATPase_c"/>
    <property type="match status" value="1"/>
</dbReference>
<evidence type="ECO:0000256" key="6">
    <source>
        <dbReference type="ARBA" id="ARBA00023012"/>
    </source>
</evidence>
<evidence type="ECO:0000256" key="10">
    <source>
        <dbReference type="SAM" id="Phobius"/>
    </source>
</evidence>
<dbReference type="Pfam" id="PF13426">
    <property type="entry name" value="PAS_9"/>
    <property type="match status" value="1"/>
</dbReference>
<dbReference type="KEGG" id="rml:FF011L_08810"/>
<dbReference type="Gene3D" id="1.10.287.130">
    <property type="match status" value="1"/>
</dbReference>
<proteinExistence type="predicted"/>
<evidence type="ECO:0000256" key="9">
    <source>
        <dbReference type="SAM" id="Coils"/>
    </source>
</evidence>
<keyword evidence="7 10" id="KW-0472">Membrane</keyword>
<feature type="transmembrane region" description="Helical" evidence="10">
    <location>
        <begin position="19"/>
        <end position="36"/>
    </location>
</feature>
<dbReference type="Gene3D" id="3.30.450.20">
    <property type="entry name" value="PAS domain"/>
    <property type="match status" value="1"/>
</dbReference>
<evidence type="ECO:0000259" key="12">
    <source>
        <dbReference type="PROSITE" id="PS50110"/>
    </source>
</evidence>
<dbReference type="CDD" id="cd00130">
    <property type="entry name" value="PAS"/>
    <property type="match status" value="1"/>
</dbReference>
<comment type="catalytic activity">
    <reaction evidence="1">
        <text>ATP + protein L-histidine = ADP + protein N-phospho-L-histidine.</text>
        <dbReference type="EC" id="2.7.13.3"/>
    </reaction>
</comment>
<dbReference type="NCBIfam" id="TIGR00229">
    <property type="entry name" value="sensory_box"/>
    <property type="match status" value="1"/>
</dbReference>
<evidence type="ECO:0000256" key="7">
    <source>
        <dbReference type="ARBA" id="ARBA00023136"/>
    </source>
</evidence>
<keyword evidence="10" id="KW-1133">Transmembrane helix</keyword>
<dbReference type="InterPro" id="IPR004358">
    <property type="entry name" value="Sig_transdc_His_kin-like_C"/>
</dbReference>
<evidence type="ECO:0000256" key="1">
    <source>
        <dbReference type="ARBA" id="ARBA00000085"/>
    </source>
</evidence>
<feature type="domain" description="PAC" evidence="14">
    <location>
        <begin position="326"/>
        <end position="378"/>
    </location>
</feature>
<feature type="domain" description="PAS" evidence="13">
    <location>
        <begin position="250"/>
        <end position="306"/>
    </location>
</feature>
<reference evidence="15 16" key="1">
    <citation type="submission" date="2019-02" db="EMBL/GenBank/DDBJ databases">
        <title>Deep-cultivation of Planctomycetes and their phenomic and genomic characterization uncovers novel biology.</title>
        <authorList>
            <person name="Wiegand S."/>
            <person name="Jogler M."/>
            <person name="Boedeker C."/>
            <person name="Pinto D."/>
            <person name="Vollmers J."/>
            <person name="Rivas-Marin E."/>
            <person name="Kohn T."/>
            <person name="Peeters S.H."/>
            <person name="Heuer A."/>
            <person name="Rast P."/>
            <person name="Oberbeckmann S."/>
            <person name="Bunk B."/>
            <person name="Jeske O."/>
            <person name="Meyerdierks A."/>
            <person name="Storesund J.E."/>
            <person name="Kallscheuer N."/>
            <person name="Luecker S."/>
            <person name="Lage O.M."/>
            <person name="Pohl T."/>
            <person name="Merkel B.J."/>
            <person name="Hornburger P."/>
            <person name="Mueller R.-W."/>
            <person name="Bruemmer F."/>
            <person name="Labrenz M."/>
            <person name="Spormann A.M."/>
            <person name="Op den Camp H."/>
            <person name="Overmann J."/>
            <person name="Amann R."/>
            <person name="Jetten M.S.M."/>
            <person name="Mascher T."/>
            <person name="Medema M.H."/>
            <person name="Devos D.P."/>
            <person name="Kaster A.-K."/>
            <person name="Ovreas L."/>
            <person name="Rohde M."/>
            <person name="Galperin M.Y."/>
            <person name="Jogler C."/>
        </authorList>
    </citation>
    <scope>NUCLEOTIDE SEQUENCE [LARGE SCALE GENOMIC DNA]</scope>
    <source>
        <strain evidence="15 16">FF011L</strain>
    </source>
</reference>
<gene>
    <name evidence="15" type="primary">arcB_1</name>
    <name evidence="15" type="ORF">FF011L_08810</name>
</gene>
<dbReference type="GO" id="GO:0000155">
    <property type="term" value="F:phosphorelay sensor kinase activity"/>
    <property type="evidence" value="ECO:0007669"/>
    <property type="project" value="InterPro"/>
</dbReference>
<evidence type="ECO:0000259" key="11">
    <source>
        <dbReference type="PROSITE" id="PS50109"/>
    </source>
</evidence>
<dbReference type="InterPro" id="IPR003661">
    <property type="entry name" value="HisK_dim/P_dom"/>
</dbReference>
<dbReference type="AlphaFoldDB" id="A0A517MB82"/>
<dbReference type="PANTHER" id="PTHR43547:SF2">
    <property type="entry name" value="HYBRID SIGNAL TRANSDUCTION HISTIDINE KINASE C"/>
    <property type="match status" value="1"/>
</dbReference>
<keyword evidence="16" id="KW-1185">Reference proteome</keyword>
<evidence type="ECO:0000259" key="14">
    <source>
        <dbReference type="PROSITE" id="PS50113"/>
    </source>
</evidence>
<dbReference type="SMART" id="SM00448">
    <property type="entry name" value="REC"/>
    <property type="match status" value="1"/>
</dbReference>